<evidence type="ECO:0000256" key="3">
    <source>
        <dbReference type="ARBA" id="ARBA00022723"/>
    </source>
</evidence>
<gene>
    <name evidence="5" type="ORF">HGG79_06320</name>
</gene>
<evidence type="ECO:0000256" key="4">
    <source>
        <dbReference type="PIRSR" id="PIRSR602678-1"/>
    </source>
</evidence>
<dbReference type="NCBIfam" id="TIGR00486">
    <property type="entry name" value="YbgI_SA1388"/>
    <property type="match status" value="1"/>
</dbReference>
<feature type="binding site" evidence="4">
    <location>
        <position position="105"/>
    </location>
    <ligand>
        <name>a divalent metal cation</name>
        <dbReference type="ChEBI" id="CHEBI:60240"/>
        <label>1</label>
    </ligand>
</feature>
<protein>
    <recommendedName>
        <fullName evidence="2">GTP cyclohydrolase 1 type 2 homolog</fullName>
    </recommendedName>
</protein>
<evidence type="ECO:0000256" key="2">
    <source>
        <dbReference type="ARBA" id="ARBA00022112"/>
    </source>
</evidence>
<evidence type="ECO:0000313" key="6">
    <source>
        <dbReference type="Proteomes" id="UP000563151"/>
    </source>
</evidence>
<dbReference type="InterPro" id="IPR002678">
    <property type="entry name" value="DUF34/NIF3"/>
</dbReference>
<name>A0A923IZV3_CLOTT</name>
<feature type="binding site" evidence="4">
    <location>
        <position position="67"/>
    </location>
    <ligand>
        <name>a divalent metal cation</name>
        <dbReference type="ChEBI" id="CHEBI:60240"/>
        <label>1</label>
    </ligand>
</feature>
<evidence type="ECO:0000256" key="1">
    <source>
        <dbReference type="ARBA" id="ARBA00006964"/>
    </source>
</evidence>
<comment type="similarity">
    <text evidence="1">Belongs to the GTP cyclohydrolase I type 2/NIF3 family.</text>
</comment>
<dbReference type="GO" id="GO:0005737">
    <property type="term" value="C:cytoplasm"/>
    <property type="evidence" value="ECO:0007669"/>
    <property type="project" value="TreeGrafter"/>
</dbReference>
<evidence type="ECO:0000313" key="5">
    <source>
        <dbReference type="EMBL" id="MBC2397392.1"/>
    </source>
</evidence>
<dbReference type="PANTHER" id="PTHR13799">
    <property type="entry name" value="NGG1 INTERACTING FACTOR 3"/>
    <property type="match status" value="1"/>
</dbReference>
<keyword evidence="3 4" id="KW-0479">Metal-binding</keyword>
<dbReference type="AlphaFoldDB" id="A0A923IZV3"/>
<dbReference type="GO" id="GO:0046872">
    <property type="term" value="F:metal ion binding"/>
    <property type="evidence" value="ECO:0007669"/>
    <property type="project" value="UniProtKB-KW"/>
</dbReference>
<feature type="binding site" evidence="4">
    <location>
        <position position="229"/>
    </location>
    <ligand>
        <name>a divalent metal cation</name>
        <dbReference type="ChEBI" id="CHEBI:60240"/>
        <label>1</label>
    </ligand>
</feature>
<dbReference type="Pfam" id="PF01784">
    <property type="entry name" value="DUF34_NIF3"/>
    <property type="match status" value="1"/>
</dbReference>
<dbReference type="FunFam" id="3.40.1390.30:FF:000001">
    <property type="entry name" value="GTP cyclohydrolase 1 type 2"/>
    <property type="match status" value="1"/>
</dbReference>
<sequence length="270" mass="30329">MSLKVKDITKILEEYAPLRLKESYDNVGLMIGDPNCEITSILIALDCTMKVINEAYKNGCNFILTHHPLLFKKPSSITTESLQGKKIIEIIKNNINLYSSHTNLDSTKDGINDLVMKLLNLNNYEIIEVNRENFQYGEAGIGRIAILDSNITLAELCEKVKETFEVSSLRYSGDDSQIIKKVAVINGSGNDFLMKAKSLGADCIITGDTTYHYVSDLQEEGISIIDPGHFETEWPAMKVVAKWLENRIKSMGYSNDIIISKDTVSPYKYK</sequence>
<accession>A0A923IZV3</accession>
<dbReference type="SUPFAM" id="SSF102705">
    <property type="entry name" value="NIF3 (NGG1p interacting factor 3)-like"/>
    <property type="match status" value="1"/>
</dbReference>
<keyword evidence="6" id="KW-1185">Reference proteome</keyword>
<dbReference type="PANTHER" id="PTHR13799:SF14">
    <property type="entry name" value="GTP CYCLOHYDROLASE 1 TYPE 2 HOMOLOG"/>
    <property type="match status" value="1"/>
</dbReference>
<feature type="binding site" evidence="4">
    <location>
        <position position="233"/>
    </location>
    <ligand>
        <name>a divalent metal cation</name>
        <dbReference type="ChEBI" id="CHEBI:60240"/>
        <label>1</label>
    </ligand>
</feature>
<comment type="caution">
    <text evidence="5">The sequence shown here is derived from an EMBL/GenBank/DDBJ whole genome shotgun (WGS) entry which is preliminary data.</text>
</comment>
<dbReference type="Gene3D" id="3.40.1390.30">
    <property type="entry name" value="NIF3 (NGG1p interacting factor 3)-like"/>
    <property type="match status" value="2"/>
</dbReference>
<dbReference type="InterPro" id="IPR036069">
    <property type="entry name" value="DUF34/NIF3_sf"/>
</dbReference>
<dbReference type="RefSeq" id="WP_035144423.1">
    <property type="nucleotide sequence ID" value="NZ_JAAZWO010000005.1"/>
</dbReference>
<dbReference type="EMBL" id="JAAZWO010000005">
    <property type="protein sequence ID" value="MBC2397392.1"/>
    <property type="molecule type" value="Genomic_DNA"/>
</dbReference>
<organism evidence="5 6">
    <name type="scientific">Clostridium tetanomorphum</name>
    <dbReference type="NCBI Taxonomy" id="1553"/>
    <lineage>
        <taxon>Bacteria</taxon>
        <taxon>Bacillati</taxon>
        <taxon>Bacillota</taxon>
        <taxon>Clostridia</taxon>
        <taxon>Eubacteriales</taxon>
        <taxon>Clostridiaceae</taxon>
        <taxon>Clostridium</taxon>
    </lineage>
</organism>
<proteinExistence type="inferred from homology"/>
<reference evidence="5 6" key="1">
    <citation type="submission" date="2020-04" db="EMBL/GenBank/DDBJ databases">
        <title>Genomic insights into acetone-butanol-ethanol (ABE) fermentation by sequencing solventogenic clostridia strains.</title>
        <authorList>
            <person name="Brown S."/>
        </authorList>
    </citation>
    <scope>NUCLEOTIDE SEQUENCE [LARGE SCALE GENOMIC DNA]</scope>
    <source>
        <strain evidence="5 6">DJ011</strain>
    </source>
</reference>
<dbReference type="Proteomes" id="UP000563151">
    <property type="component" value="Unassembled WGS sequence"/>
</dbReference>
<feature type="binding site" evidence="4">
    <location>
        <position position="66"/>
    </location>
    <ligand>
        <name>a divalent metal cation</name>
        <dbReference type="ChEBI" id="CHEBI:60240"/>
        <label>1</label>
    </ligand>
</feature>